<accession>A0A8B2NNM7</accession>
<comment type="caution">
    <text evidence="1">The sequence shown here is derived from an EMBL/GenBank/DDBJ whole genome shotgun (WGS) entry which is preliminary data.</text>
</comment>
<dbReference type="RefSeq" id="WP_111348210.1">
    <property type="nucleotide sequence ID" value="NZ_QHHQ01000004.1"/>
</dbReference>
<proteinExistence type="predicted"/>
<evidence type="ECO:0000313" key="2">
    <source>
        <dbReference type="Proteomes" id="UP000249590"/>
    </source>
</evidence>
<gene>
    <name evidence="1" type="ORF">DLJ53_19175</name>
</gene>
<sequence>MDKDMAEACRRASDMIANASNKNLQQGRVMATIHEQSAAYFDVARAAEAEVGRHLIAAYEALHRVLEAVDTERRMVWTHCLAEGKPYAPAAGAEHMEIRLTHAEHPLREALAGVLGDCWQDHLAVEGRGK</sequence>
<dbReference type="Proteomes" id="UP000249590">
    <property type="component" value="Unassembled WGS sequence"/>
</dbReference>
<dbReference type="EMBL" id="QHHQ01000004">
    <property type="protein sequence ID" value="RAH99868.1"/>
    <property type="molecule type" value="Genomic_DNA"/>
</dbReference>
<evidence type="ECO:0000313" key="1">
    <source>
        <dbReference type="EMBL" id="RAH99868.1"/>
    </source>
</evidence>
<protein>
    <submittedName>
        <fullName evidence="1">Uncharacterized protein</fullName>
    </submittedName>
</protein>
<name>A0A8B2NNM7_9HYPH</name>
<reference evidence="1 2" key="1">
    <citation type="submission" date="2018-05" db="EMBL/GenBank/DDBJ databases">
        <title>Acuticoccus sediminis sp. nov., isolated from deep-sea sediment of Indian Ocean.</title>
        <authorList>
            <person name="Liu X."/>
            <person name="Lai Q."/>
            <person name="Du Y."/>
            <person name="Sun F."/>
            <person name="Zhang X."/>
            <person name="Wang S."/>
            <person name="Shao Z."/>
        </authorList>
    </citation>
    <scope>NUCLEOTIDE SEQUENCE [LARGE SCALE GENOMIC DNA]</scope>
    <source>
        <strain evidence="1 2">PTG4-2</strain>
    </source>
</reference>
<organism evidence="1 2">
    <name type="scientific">Acuticoccus sediminis</name>
    <dbReference type="NCBI Taxonomy" id="2184697"/>
    <lineage>
        <taxon>Bacteria</taxon>
        <taxon>Pseudomonadati</taxon>
        <taxon>Pseudomonadota</taxon>
        <taxon>Alphaproteobacteria</taxon>
        <taxon>Hyphomicrobiales</taxon>
        <taxon>Amorphaceae</taxon>
        <taxon>Acuticoccus</taxon>
    </lineage>
</organism>
<keyword evidence="2" id="KW-1185">Reference proteome</keyword>
<dbReference type="AlphaFoldDB" id="A0A8B2NNM7"/>